<name>A0A6F8YC96_9ACTN</name>
<accession>A0A6F8YC96</accession>
<organism evidence="1 2">
    <name type="scientific">Phytohabitans suffuscus</name>
    <dbReference type="NCBI Taxonomy" id="624315"/>
    <lineage>
        <taxon>Bacteria</taxon>
        <taxon>Bacillati</taxon>
        <taxon>Actinomycetota</taxon>
        <taxon>Actinomycetes</taxon>
        <taxon>Micromonosporales</taxon>
        <taxon>Micromonosporaceae</taxon>
    </lineage>
</organism>
<dbReference type="AlphaFoldDB" id="A0A6F8YC96"/>
<proteinExistence type="predicted"/>
<evidence type="ECO:0000313" key="1">
    <source>
        <dbReference type="EMBL" id="BCB83687.1"/>
    </source>
</evidence>
<dbReference type="Proteomes" id="UP000503011">
    <property type="component" value="Chromosome"/>
</dbReference>
<gene>
    <name evidence="1" type="ORF">Psuf_010000</name>
</gene>
<dbReference type="KEGG" id="psuu:Psuf_010000"/>
<dbReference type="RefSeq" id="WP_173154279.1">
    <property type="nucleotide sequence ID" value="NZ_AP022871.1"/>
</dbReference>
<protein>
    <submittedName>
        <fullName evidence="1">Uncharacterized protein</fullName>
    </submittedName>
</protein>
<sequence>MEPLVEPIYVDHARLDSYYEQIVARPKTRRVPTYSINAGIVPSVNIQGSVQSIPASLTEKLSAVTNYLSGIGALRGDRPVTLDRWDLGEPSSEMPEDSWRDLKAPFRREICELRTLVVPPQTTPPMLEKGLVLWVADGNPLLYLIENFPFADRPVSLITGYTLLAMLSQVGVLPRLWQAEEDGLIVGGPPTPPHLLRLLSDLGEHLGL</sequence>
<reference evidence="1 2" key="1">
    <citation type="submission" date="2020-03" db="EMBL/GenBank/DDBJ databases">
        <title>Whole genome shotgun sequence of Phytohabitans suffuscus NBRC 105367.</title>
        <authorList>
            <person name="Komaki H."/>
            <person name="Tamura T."/>
        </authorList>
    </citation>
    <scope>NUCLEOTIDE SEQUENCE [LARGE SCALE GENOMIC DNA]</scope>
    <source>
        <strain evidence="1 2">NBRC 105367</strain>
    </source>
</reference>
<reference evidence="1 2" key="2">
    <citation type="submission" date="2020-03" db="EMBL/GenBank/DDBJ databases">
        <authorList>
            <person name="Ichikawa N."/>
            <person name="Kimura A."/>
            <person name="Kitahashi Y."/>
            <person name="Uohara A."/>
        </authorList>
    </citation>
    <scope>NUCLEOTIDE SEQUENCE [LARGE SCALE GENOMIC DNA]</scope>
    <source>
        <strain evidence="1 2">NBRC 105367</strain>
    </source>
</reference>
<evidence type="ECO:0000313" key="2">
    <source>
        <dbReference type="Proteomes" id="UP000503011"/>
    </source>
</evidence>
<keyword evidence="2" id="KW-1185">Reference proteome</keyword>
<dbReference type="EMBL" id="AP022871">
    <property type="protein sequence ID" value="BCB83687.1"/>
    <property type="molecule type" value="Genomic_DNA"/>
</dbReference>